<proteinExistence type="predicted"/>
<keyword evidence="3" id="KW-1185">Reference proteome</keyword>
<dbReference type="CDD" id="cd02024">
    <property type="entry name" value="NRK1"/>
    <property type="match status" value="1"/>
</dbReference>
<dbReference type="PANTHER" id="PTHR10285">
    <property type="entry name" value="URIDINE KINASE"/>
    <property type="match status" value="1"/>
</dbReference>
<dbReference type="Proteomes" id="UP000054251">
    <property type="component" value="Unassembled WGS sequence"/>
</dbReference>
<dbReference type="EMBL" id="LMYN01000009">
    <property type="protein sequence ID" value="KSA03427.1"/>
    <property type="molecule type" value="Genomic_DNA"/>
</dbReference>
<dbReference type="Gene3D" id="3.40.50.300">
    <property type="entry name" value="P-loop containing nucleotide triphosphate hydrolases"/>
    <property type="match status" value="1"/>
</dbReference>
<name>A0A0V1Q4N0_9ASCO</name>
<sequence length="251" mass="28852">MTDNGNLGPNMPHTDNQQIVLVALSGPSSSGKSTTAKALHKLFEGSKVVHLDDFYFPDDKIPVDPTTNEQNWDCSDAIDFEKFTDYIRGLKLDNKLTTQIDSLEPEADLQLTDDEINHFTHVINSYSHKLKDKIIVLVDGFMLFHDDRISSLFDISLFFHAKYETLKSRRESRAGYNTEGGFWVDPPGYFSRLVWPEYMKSHKHLFENEDVNLQLNSHAKDKLKLNEIQNEDLSLHDLINLSLIIILDRLE</sequence>
<evidence type="ECO:0000313" key="3">
    <source>
        <dbReference type="Proteomes" id="UP000054251"/>
    </source>
</evidence>
<dbReference type="GO" id="GO:0016301">
    <property type="term" value="F:kinase activity"/>
    <property type="evidence" value="ECO:0007669"/>
    <property type="project" value="InterPro"/>
</dbReference>
<dbReference type="SUPFAM" id="SSF52540">
    <property type="entry name" value="P-loop containing nucleoside triphosphate hydrolases"/>
    <property type="match status" value="1"/>
</dbReference>
<feature type="domain" description="Phosphoribulokinase/uridine kinase" evidence="1">
    <location>
        <begin position="22"/>
        <end position="164"/>
    </location>
</feature>
<evidence type="ECO:0000259" key="1">
    <source>
        <dbReference type="Pfam" id="PF00485"/>
    </source>
</evidence>
<accession>A0A0V1Q4N0</accession>
<dbReference type="OrthoDB" id="10041966at2759"/>
<dbReference type="RefSeq" id="XP_015469529.1">
    <property type="nucleotide sequence ID" value="XM_015609573.1"/>
</dbReference>
<dbReference type="AlphaFoldDB" id="A0A0V1Q4N0"/>
<organism evidence="2 3">
    <name type="scientific">Debaryomyces fabryi</name>
    <dbReference type="NCBI Taxonomy" id="58627"/>
    <lineage>
        <taxon>Eukaryota</taxon>
        <taxon>Fungi</taxon>
        <taxon>Dikarya</taxon>
        <taxon>Ascomycota</taxon>
        <taxon>Saccharomycotina</taxon>
        <taxon>Pichiomycetes</taxon>
        <taxon>Debaryomycetaceae</taxon>
        <taxon>Debaryomyces</taxon>
    </lineage>
</organism>
<reference evidence="2 3" key="1">
    <citation type="submission" date="2015-11" db="EMBL/GenBank/DDBJ databases">
        <title>The genome of Debaryomyces fabryi.</title>
        <authorList>
            <person name="Tafer H."/>
            <person name="Lopandic K."/>
        </authorList>
    </citation>
    <scope>NUCLEOTIDE SEQUENCE [LARGE SCALE GENOMIC DNA]</scope>
    <source>
        <strain evidence="2 3">CBS 789</strain>
    </source>
</reference>
<protein>
    <recommendedName>
        <fullName evidence="1">Phosphoribulokinase/uridine kinase domain-containing protein</fullName>
    </recommendedName>
</protein>
<evidence type="ECO:0000313" key="2">
    <source>
        <dbReference type="EMBL" id="KSA03427.1"/>
    </source>
</evidence>
<dbReference type="Pfam" id="PF00485">
    <property type="entry name" value="PRK"/>
    <property type="match status" value="1"/>
</dbReference>
<dbReference type="GeneID" id="26837752"/>
<dbReference type="GO" id="GO:0005524">
    <property type="term" value="F:ATP binding"/>
    <property type="evidence" value="ECO:0007669"/>
    <property type="project" value="InterPro"/>
</dbReference>
<gene>
    <name evidence="2" type="ORF">AC631_00743</name>
</gene>
<dbReference type="InterPro" id="IPR006083">
    <property type="entry name" value="PRK/URK"/>
</dbReference>
<comment type="caution">
    <text evidence="2">The sequence shown here is derived from an EMBL/GenBank/DDBJ whole genome shotgun (WGS) entry which is preliminary data.</text>
</comment>
<dbReference type="InterPro" id="IPR027417">
    <property type="entry name" value="P-loop_NTPase"/>
</dbReference>